<dbReference type="AlphaFoldDB" id="A0A9I9CE27"/>
<dbReference type="GO" id="GO:0070043">
    <property type="term" value="F:rRNA (guanine-N7-)-methyltransferase activity"/>
    <property type="evidence" value="ECO:0007669"/>
    <property type="project" value="TreeGrafter"/>
</dbReference>
<evidence type="ECO:0000256" key="5">
    <source>
        <dbReference type="ARBA" id="ARBA00022691"/>
    </source>
</evidence>
<dbReference type="InterPro" id="IPR003682">
    <property type="entry name" value="rRNA_ssu_MeTfrase_G"/>
</dbReference>
<dbReference type="InterPro" id="IPR029063">
    <property type="entry name" value="SAM-dependent_MTases_sf"/>
</dbReference>
<evidence type="ECO:0000256" key="6">
    <source>
        <dbReference type="SAM" id="MobiDB-lite"/>
    </source>
</evidence>
<keyword evidence="2" id="KW-0698">rRNA processing</keyword>
<dbReference type="Gene3D" id="3.40.50.150">
    <property type="entry name" value="Vaccinia Virus protein VP39"/>
    <property type="match status" value="1"/>
</dbReference>
<feature type="compositionally biased region" description="Basic and acidic residues" evidence="6">
    <location>
        <begin position="21"/>
        <end position="35"/>
    </location>
</feature>
<keyword evidence="4" id="KW-0808">Transferase</keyword>
<keyword evidence="5" id="KW-0949">S-adenosyl-L-methionine</keyword>
<dbReference type="GO" id="GO:0005829">
    <property type="term" value="C:cytosol"/>
    <property type="evidence" value="ECO:0007669"/>
    <property type="project" value="TreeGrafter"/>
</dbReference>
<protein>
    <recommendedName>
        <fullName evidence="8">Ribosomal RNA small subunit methyltransferase G</fullName>
    </recommendedName>
</protein>
<keyword evidence="1" id="KW-0963">Cytoplasm</keyword>
<name>A0A9I9CE27_CUCME</name>
<dbReference type="SUPFAM" id="SSF53335">
    <property type="entry name" value="S-adenosyl-L-methionine-dependent methyltransferases"/>
    <property type="match status" value="1"/>
</dbReference>
<dbReference type="CDD" id="cd02440">
    <property type="entry name" value="AdoMet_MTases"/>
    <property type="match status" value="1"/>
</dbReference>
<dbReference type="PANTHER" id="PTHR31760:SF0">
    <property type="entry name" value="S-ADENOSYL-L-METHIONINE-DEPENDENT METHYLTRANSFERASES SUPERFAMILY PROTEIN"/>
    <property type="match status" value="1"/>
</dbReference>
<dbReference type="HAMAP" id="MF_00074">
    <property type="entry name" value="16SrRNA_methyltr_G"/>
    <property type="match status" value="1"/>
</dbReference>
<evidence type="ECO:0008006" key="8">
    <source>
        <dbReference type="Google" id="ProtNLM"/>
    </source>
</evidence>
<evidence type="ECO:0000256" key="4">
    <source>
        <dbReference type="ARBA" id="ARBA00022679"/>
    </source>
</evidence>
<feature type="region of interest" description="Disordered" evidence="6">
    <location>
        <begin position="1"/>
        <end position="35"/>
    </location>
</feature>
<organism evidence="7">
    <name type="scientific">Cucumis melo</name>
    <name type="common">Muskmelon</name>
    <dbReference type="NCBI Taxonomy" id="3656"/>
    <lineage>
        <taxon>Eukaryota</taxon>
        <taxon>Viridiplantae</taxon>
        <taxon>Streptophyta</taxon>
        <taxon>Embryophyta</taxon>
        <taxon>Tracheophyta</taxon>
        <taxon>Spermatophyta</taxon>
        <taxon>Magnoliopsida</taxon>
        <taxon>eudicotyledons</taxon>
        <taxon>Gunneridae</taxon>
        <taxon>Pentapetalae</taxon>
        <taxon>rosids</taxon>
        <taxon>fabids</taxon>
        <taxon>Cucurbitales</taxon>
        <taxon>Cucurbitaceae</taxon>
        <taxon>Benincaseae</taxon>
        <taxon>Cucumis</taxon>
    </lineage>
</organism>
<reference evidence="7" key="1">
    <citation type="submission" date="2023-03" db="UniProtKB">
        <authorList>
            <consortium name="EnsemblPlants"/>
        </authorList>
    </citation>
    <scope>IDENTIFICATION</scope>
</reference>
<keyword evidence="3" id="KW-0489">Methyltransferase</keyword>
<dbReference type="Pfam" id="PF02527">
    <property type="entry name" value="GidB"/>
    <property type="match status" value="1"/>
</dbReference>
<accession>A0A9I9CE27</accession>
<dbReference type="NCBIfam" id="TIGR00138">
    <property type="entry name" value="rsmG_gidB"/>
    <property type="match status" value="1"/>
</dbReference>
<evidence type="ECO:0000256" key="3">
    <source>
        <dbReference type="ARBA" id="ARBA00022603"/>
    </source>
</evidence>
<dbReference type="Gramene" id="MELO3C002238.2.1">
    <property type="protein sequence ID" value="MELO3C002238.2.1"/>
    <property type="gene ID" value="MELO3C002238.2"/>
</dbReference>
<proteinExistence type="inferred from homology"/>
<sequence>MGQVIGPKDEKAQSTTYRTTGRQDTKEKRVCRRQTEERGKMASTLSFSLRTFIKQFSPLSKRTRFNFPIRTSFKRLNVTCNSSRFLHFETLTSRQKDQVHLFVDALLQWNQKMNLTAITEVNEVMERHVEDSLAIIPPIRNLYLSHCSTIPCNDIKLVDVGTGAGLPGLIIAIACPEWHVTLMESMNKRCLFLEHAVGHTGLTNVQVVRGRAENLGHDLSLREKFDVVVARAVAEMRILAEYCLPMVRVGGLFLAAKGHDPLAEVTNAGKAIEMMGASLLQICPVESHSPYGQRTAVVCFKERHTPRKYPRDPGTPAKAPL</sequence>
<dbReference type="EnsemblPlants" id="MELO3C002238.2.1">
    <property type="protein sequence ID" value="MELO3C002238.2.1"/>
    <property type="gene ID" value="MELO3C002238.2"/>
</dbReference>
<dbReference type="PANTHER" id="PTHR31760">
    <property type="entry name" value="S-ADENOSYL-L-METHIONINE-DEPENDENT METHYLTRANSFERASES SUPERFAMILY PROTEIN"/>
    <property type="match status" value="1"/>
</dbReference>
<evidence type="ECO:0000256" key="1">
    <source>
        <dbReference type="ARBA" id="ARBA00022490"/>
    </source>
</evidence>
<evidence type="ECO:0000313" key="7">
    <source>
        <dbReference type="EnsemblPlants" id="MELO3C002238.2.1"/>
    </source>
</evidence>
<dbReference type="FunFam" id="3.40.50.150:FF:000041">
    <property type="entry name" value="Ribosomal RNA small subunit methyltransferase G"/>
    <property type="match status" value="1"/>
</dbReference>
<evidence type="ECO:0000256" key="2">
    <source>
        <dbReference type="ARBA" id="ARBA00022552"/>
    </source>
</evidence>